<feature type="domain" description="Alpha-glycerophosphate oxidase C-terminal" evidence="11">
    <location>
        <begin position="469"/>
        <end position="595"/>
    </location>
</feature>
<dbReference type="PANTHER" id="PTHR11985:SF15">
    <property type="entry name" value="GLYCEROL-3-PHOSPHATE DEHYDROGENASE, MITOCHONDRIAL"/>
    <property type="match status" value="1"/>
</dbReference>
<evidence type="ECO:0000256" key="7">
    <source>
        <dbReference type="RuleBase" id="RU361217"/>
    </source>
</evidence>
<dbReference type="Gene3D" id="1.10.8.870">
    <property type="entry name" value="Alpha-glycerophosphate oxidase, cap domain"/>
    <property type="match status" value="1"/>
</dbReference>
<dbReference type="PRINTS" id="PR01001">
    <property type="entry name" value="FADG3PDH"/>
</dbReference>
<dbReference type="InterPro" id="IPR031656">
    <property type="entry name" value="DAO_C"/>
</dbReference>
<dbReference type="Pfam" id="PF01266">
    <property type="entry name" value="DAO"/>
    <property type="match status" value="1"/>
</dbReference>
<proteinExistence type="inferred from homology"/>
<dbReference type="SUPFAM" id="SSF51905">
    <property type="entry name" value="FAD/NAD(P)-binding domain"/>
    <property type="match status" value="1"/>
</dbReference>
<organism evidence="12 13">
    <name type="scientific">Marasmiellus scandens</name>
    <dbReference type="NCBI Taxonomy" id="2682957"/>
    <lineage>
        <taxon>Eukaryota</taxon>
        <taxon>Fungi</taxon>
        <taxon>Dikarya</taxon>
        <taxon>Basidiomycota</taxon>
        <taxon>Agaricomycotina</taxon>
        <taxon>Agaricomycetes</taxon>
        <taxon>Agaricomycetidae</taxon>
        <taxon>Agaricales</taxon>
        <taxon>Marasmiineae</taxon>
        <taxon>Omphalotaceae</taxon>
        <taxon>Marasmiellus</taxon>
    </lineage>
</organism>
<comment type="caution">
    <text evidence="12">The sequence shown here is derived from an EMBL/GenBank/DDBJ whole genome shotgun (WGS) entry which is preliminary data.</text>
</comment>
<evidence type="ECO:0000256" key="1">
    <source>
        <dbReference type="ARBA" id="ARBA00001974"/>
    </source>
</evidence>
<keyword evidence="13" id="KW-1185">Reference proteome</keyword>
<evidence type="ECO:0000259" key="10">
    <source>
        <dbReference type="Pfam" id="PF01266"/>
    </source>
</evidence>
<evidence type="ECO:0000256" key="6">
    <source>
        <dbReference type="ARBA" id="ARBA00023002"/>
    </source>
</evidence>
<keyword evidence="9" id="KW-0812">Transmembrane</keyword>
<keyword evidence="4 7" id="KW-0285">Flavoprotein</keyword>
<dbReference type="PANTHER" id="PTHR11985">
    <property type="entry name" value="GLYCEROL-3-PHOSPHATE DEHYDROGENASE"/>
    <property type="match status" value="1"/>
</dbReference>
<comment type="catalytic activity">
    <reaction evidence="7">
        <text>a quinone + sn-glycerol 3-phosphate = dihydroxyacetone phosphate + a quinol</text>
        <dbReference type="Rhea" id="RHEA:18977"/>
        <dbReference type="ChEBI" id="CHEBI:24646"/>
        <dbReference type="ChEBI" id="CHEBI:57597"/>
        <dbReference type="ChEBI" id="CHEBI:57642"/>
        <dbReference type="ChEBI" id="CHEBI:132124"/>
        <dbReference type="EC" id="1.1.5.3"/>
    </reaction>
</comment>
<comment type="cofactor">
    <cofactor evidence="1 7">
        <name>FAD</name>
        <dbReference type="ChEBI" id="CHEBI:57692"/>
    </cofactor>
</comment>
<dbReference type="InterPro" id="IPR038299">
    <property type="entry name" value="DAO_C_sf"/>
</dbReference>
<feature type="region of interest" description="Disordered" evidence="8">
    <location>
        <begin position="39"/>
        <end position="58"/>
    </location>
</feature>
<evidence type="ECO:0000256" key="9">
    <source>
        <dbReference type="SAM" id="Phobius"/>
    </source>
</evidence>
<comment type="similarity">
    <text evidence="2 7">Belongs to the FAD-dependent glycerol-3-phosphate dehydrogenase family.</text>
</comment>
<dbReference type="EC" id="1.1.5.3" evidence="3 7"/>
<dbReference type="Gene3D" id="3.30.9.10">
    <property type="entry name" value="D-Amino Acid Oxidase, subunit A, domain 2"/>
    <property type="match status" value="1"/>
</dbReference>
<evidence type="ECO:0000259" key="11">
    <source>
        <dbReference type="Pfam" id="PF16901"/>
    </source>
</evidence>
<evidence type="ECO:0000256" key="2">
    <source>
        <dbReference type="ARBA" id="ARBA00007330"/>
    </source>
</evidence>
<dbReference type="SUPFAM" id="SSF54373">
    <property type="entry name" value="FAD-linked reductases, C-terminal domain"/>
    <property type="match status" value="1"/>
</dbReference>
<keyword evidence="9" id="KW-0472">Membrane</keyword>
<dbReference type="InterPro" id="IPR000447">
    <property type="entry name" value="G3P_DH_FAD-dep"/>
</dbReference>
<feature type="transmembrane region" description="Helical" evidence="9">
    <location>
        <begin position="12"/>
        <end position="32"/>
    </location>
</feature>
<dbReference type="EMBL" id="JBANRG010000011">
    <property type="protein sequence ID" value="KAK7462260.1"/>
    <property type="molecule type" value="Genomic_DNA"/>
</dbReference>
<reference evidence="12 13" key="1">
    <citation type="submission" date="2024-01" db="EMBL/GenBank/DDBJ databases">
        <title>A draft genome for the cacao thread blight pathogen Marasmiellus scandens.</title>
        <authorList>
            <person name="Baruah I.K."/>
            <person name="Leung J."/>
            <person name="Bukari Y."/>
            <person name="Amoako-Attah I."/>
            <person name="Meinhardt L.W."/>
            <person name="Bailey B.A."/>
            <person name="Cohen S.P."/>
        </authorList>
    </citation>
    <scope>NUCLEOTIDE SEQUENCE [LARGE SCALE GENOMIC DNA]</scope>
    <source>
        <strain evidence="12 13">GH-19</strain>
    </source>
</reference>
<dbReference type="PROSITE" id="PS00977">
    <property type="entry name" value="FAD_G3PDH_1"/>
    <property type="match status" value="1"/>
</dbReference>
<keyword evidence="5" id="KW-0274">FAD</keyword>
<keyword evidence="6 7" id="KW-0560">Oxidoreductase</keyword>
<dbReference type="InterPro" id="IPR006076">
    <property type="entry name" value="FAD-dep_OxRdtase"/>
</dbReference>
<accession>A0ABR1JNA1</accession>
<evidence type="ECO:0000313" key="12">
    <source>
        <dbReference type="EMBL" id="KAK7462260.1"/>
    </source>
</evidence>
<dbReference type="InterPro" id="IPR036188">
    <property type="entry name" value="FAD/NAD-bd_sf"/>
</dbReference>
<dbReference type="GO" id="GO:0004368">
    <property type="term" value="F:glycerol-3-phosphate dehydrogenase (quinone) activity"/>
    <property type="evidence" value="ECO:0007669"/>
    <property type="project" value="UniProtKB-EC"/>
</dbReference>
<gene>
    <name evidence="12" type="primary">GUT2</name>
    <name evidence="12" type="ORF">VKT23_007861</name>
</gene>
<dbReference type="Gene3D" id="3.50.50.60">
    <property type="entry name" value="FAD/NAD(P)-binding domain"/>
    <property type="match status" value="1"/>
</dbReference>
<feature type="domain" description="FAD dependent oxidoreductase" evidence="10">
    <location>
        <begin position="75"/>
        <end position="445"/>
    </location>
</feature>
<evidence type="ECO:0000256" key="4">
    <source>
        <dbReference type="ARBA" id="ARBA00022630"/>
    </source>
</evidence>
<sequence length="804" mass="88756">MHRIRRVLTLRNIALTSGTTALVVGGGGYAYLNSGPVFEPSTPETRRPPPPWSPPSRAQQITRLSSSVDAGEEFDLLIVGGGATGSGVAVDAASRGLKVALVERDDFGAGTSSKSTKLVHGGVRYLQKAVFELDYEQWKLVKEALHERRIFLETAPYLSQMLPIMLPVYNWYQIPYYYAGCKLYDLLSSTPGNKTQHTQSSYLMSRSRALETFPMLKQQDLVGAVVYYDGQHNDSRMNIALVMSAVREGAAVANYCEVTDLHKNTEGKLIGAKVKDTLSGKEFNVRAKGVINATGPFSDSLLKLDNPEHKEIVQPSSGIHITLPNYYSPRKMGLLDPATSDGRVIFFLPWQGATIAGTTDARAPVEKDPVASEEEIRWVLEEVRRYLSPDIKVRRGDVLSAWSGLRPLVRNPAASSTQGLVRNHMIYVSPSGLLTIAGGKWTTYRRMAEETVDEAVQVFNLASKATPHCRTETLKLLGSSSWHPNMFISLIQRFGLETDVAQHLASDYGDRAWSVCEWVEKEPTGETWPVHGKRLANGLPYLEAEVRYAVHNEYALKPTDILARRTRLSFLNVQSALESLPRVVDIMGEELGWSYTYKRQQLRDGIRFLESMGLPRGTSFQLEGTMEPGATGLVQGVEKAFWDVADSVKVAERSILGLLGLGPAWGAWKLGDHSVGRPTPNPVHSRAKFEAGEMGALKTAFALHLTPSSLSTMTTTIDGHGSRIPVREVAAVLKEVPGYGYEDVKEKDVEYAMGDVVLKEQKEVDWDEFVEICGNLKEISFMPDPSTRKQKRMAIPVEKSGGGV</sequence>
<protein>
    <recommendedName>
        <fullName evidence="3 7">Glycerol-3-phosphate dehydrogenase</fullName>
        <ecNumber evidence="3 7">1.1.5.3</ecNumber>
    </recommendedName>
</protein>
<name>A0ABR1JNA1_9AGAR</name>
<dbReference type="Proteomes" id="UP001498398">
    <property type="component" value="Unassembled WGS sequence"/>
</dbReference>
<evidence type="ECO:0000256" key="5">
    <source>
        <dbReference type="ARBA" id="ARBA00022827"/>
    </source>
</evidence>
<evidence type="ECO:0000256" key="8">
    <source>
        <dbReference type="SAM" id="MobiDB-lite"/>
    </source>
</evidence>
<dbReference type="PROSITE" id="PS00978">
    <property type="entry name" value="FAD_G3PDH_2"/>
    <property type="match status" value="1"/>
</dbReference>
<keyword evidence="9" id="KW-1133">Transmembrane helix</keyword>
<dbReference type="Pfam" id="PF16901">
    <property type="entry name" value="DAO_C"/>
    <property type="match status" value="1"/>
</dbReference>
<evidence type="ECO:0000256" key="3">
    <source>
        <dbReference type="ARBA" id="ARBA00013029"/>
    </source>
</evidence>
<evidence type="ECO:0000313" key="13">
    <source>
        <dbReference type="Proteomes" id="UP001498398"/>
    </source>
</evidence>